<evidence type="ECO:0000313" key="2">
    <source>
        <dbReference type="Proteomes" id="UP000242972"/>
    </source>
</evidence>
<comment type="caution">
    <text evidence="1">The sequence shown here is derived from an EMBL/GenBank/DDBJ whole genome shotgun (WGS) entry which is preliminary data.</text>
</comment>
<proteinExistence type="predicted"/>
<protein>
    <submittedName>
        <fullName evidence="1">Uncharacterized protein</fullName>
    </submittedName>
</protein>
<sequence length="73" mass="8694">MVGSGEFSDQHKLAYPDIRISQRSELIFQFIQEHRFTFSFTKMCQILDVSRSGYDAWRLRPPSIQTQVWARRV</sequence>
<dbReference type="EMBL" id="PXYW01000042">
    <property type="protein sequence ID" value="PSR32400.1"/>
    <property type="molecule type" value="Genomic_DNA"/>
</dbReference>
<accession>A0A2T2XD38</accession>
<gene>
    <name evidence="1" type="ORF">C7B46_14445</name>
</gene>
<organism evidence="1 2">
    <name type="scientific">Sulfobacillus benefaciens</name>
    <dbReference type="NCBI Taxonomy" id="453960"/>
    <lineage>
        <taxon>Bacteria</taxon>
        <taxon>Bacillati</taxon>
        <taxon>Bacillota</taxon>
        <taxon>Clostridia</taxon>
        <taxon>Eubacteriales</taxon>
        <taxon>Clostridiales Family XVII. Incertae Sedis</taxon>
        <taxon>Sulfobacillus</taxon>
    </lineage>
</organism>
<reference evidence="1 2" key="1">
    <citation type="journal article" date="2014" name="BMC Genomics">
        <title>Comparison of environmental and isolate Sulfobacillus genomes reveals diverse carbon, sulfur, nitrogen, and hydrogen metabolisms.</title>
        <authorList>
            <person name="Justice N.B."/>
            <person name="Norman A."/>
            <person name="Brown C.T."/>
            <person name="Singh A."/>
            <person name="Thomas B.C."/>
            <person name="Banfield J.F."/>
        </authorList>
    </citation>
    <scope>NUCLEOTIDE SEQUENCE [LARGE SCALE GENOMIC DNA]</scope>
    <source>
        <strain evidence="1">AMDSBA4</strain>
    </source>
</reference>
<evidence type="ECO:0000313" key="1">
    <source>
        <dbReference type="EMBL" id="PSR32400.1"/>
    </source>
</evidence>
<dbReference type="Proteomes" id="UP000242972">
    <property type="component" value="Unassembled WGS sequence"/>
</dbReference>
<dbReference type="AlphaFoldDB" id="A0A2T2XD38"/>
<name>A0A2T2XD38_9FIRM</name>